<dbReference type="InterPro" id="IPR014975">
    <property type="entry name" value="DUF1836"/>
</dbReference>
<evidence type="ECO:0008006" key="3">
    <source>
        <dbReference type="Google" id="ProtNLM"/>
    </source>
</evidence>
<dbReference type="EMBL" id="AP028127">
    <property type="protein sequence ID" value="BEH91682.1"/>
    <property type="molecule type" value="Genomic_DNA"/>
</dbReference>
<name>A0ABN6ZCU9_9FIRM</name>
<proteinExistence type="predicted"/>
<evidence type="ECO:0000313" key="2">
    <source>
        <dbReference type="Proteomes" id="UP001432099"/>
    </source>
</evidence>
<sequence length="184" mass="21549">MEHKEILKFHCPRYEELPTIPLYKDQVIAYIEELLGPLNLNRDEKLLTPTMLNNYVKQRVVRPPVGRRYTENHLAYLIVVCLFKQVYSLTEICQMITVQTNLYPIQQAYDFFCVELEQALQYVFGTRETVEPNSATTITFETEVLRSAVMSISHKLFIQNYLLEKDVALPTKKEAKQKAETLKE</sequence>
<dbReference type="PANTHER" id="PTHR40056">
    <property type="entry name" value="HYPOTHETICAL CYTOSOLIC PROTEIN"/>
    <property type="match status" value="1"/>
</dbReference>
<keyword evidence="2" id="KW-1185">Reference proteome</keyword>
<reference evidence="1" key="1">
    <citation type="journal article" date="2024" name="Int. J. Syst. Evol. Microbiol.">
        <title>Turicibacter faecis sp. nov., isolated from faeces of heart failure mouse model.</title>
        <authorList>
            <person name="Imamura Y."/>
            <person name="Motooka D."/>
            <person name="Nakajima Y."/>
            <person name="Ito S."/>
            <person name="Kitakaze M."/>
            <person name="Iida T."/>
            <person name="Nakamura S."/>
        </authorList>
    </citation>
    <scope>NUCLEOTIDE SEQUENCE</scope>
    <source>
        <strain evidence="1">TC023</strain>
    </source>
</reference>
<protein>
    <recommendedName>
        <fullName evidence="3">DUF1836 domain-containing protein</fullName>
    </recommendedName>
</protein>
<dbReference type="Pfam" id="PF08876">
    <property type="entry name" value="DUF1836"/>
    <property type="match status" value="1"/>
</dbReference>
<dbReference type="RefSeq" id="WP_237658871.1">
    <property type="nucleotide sequence ID" value="NZ_AP028127.1"/>
</dbReference>
<gene>
    <name evidence="1" type="ORF">T23_17840</name>
</gene>
<organism evidence="1 2">
    <name type="scientific">Turicibacter faecis</name>
    <dbReference type="NCBI Taxonomy" id="2963365"/>
    <lineage>
        <taxon>Bacteria</taxon>
        <taxon>Bacillati</taxon>
        <taxon>Bacillota</taxon>
        <taxon>Erysipelotrichia</taxon>
        <taxon>Erysipelotrichales</taxon>
        <taxon>Turicibacteraceae</taxon>
        <taxon>Turicibacter</taxon>
    </lineage>
</organism>
<accession>A0ABN6ZCU9</accession>
<evidence type="ECO:0000313" key="1">
    <source>
        <dbReference type="EMBL" id="BEH91682.1"/>
    </source>
</evidence>
<dbReference type="PANTHER" id="PTHR40056:SF1">
    <property type="entry name" value="DUF1836 DOMAIN-CONTAINING PROTEIN"/>
    <property type="match status" value="1"/>
</dbReference>
<dbReference type="Proteomes" id="UP001432099">
    <property type="component" value="Chromosome"/>
</dbReference>